<dbReference type="Proteomes" id="UP001163203">
    <property type="component" value="Chromosome"/>
</dbReference>
<evidence type="ECO:0000256" key="10">
    <source>
        <dbReference type="ARBA" id="ARBA00033171"/>
    </source>
</evidence>
<organism evidence="13 14">
    <name type="scientific">Amycolatopsis cynarae</name>
    <dbReference type="NCBI Taxonomy" id="2995223"/>
    <lineage>
        <taxon>Bacteria</taxon>
        <taxon>Bacillati</taxon>
        <taxon>Actinomycetota</taxon>
        <taxon>Actinomycetes</taxon>
        <taxon>Pseudonocardiales</taxon>
        <taxon>Pseudonocardiaceae</taxon>
        <taxon>Amycolatopsis</taxon>
    </lineage>
</organism>
<comment type="function">
    <text evidence="1">Responsible for the formation of the pyrimidine heterocycle in the thiamine biosynthesis pathway. Catalyzes the formation of hydroxymethylpyrimidine phosphate (HMP-P) from histidine and pyridoxal phosphate (PLP). The protein uses PLP and the active site histidine to form HMP-P, generating an inactive enzyme. The enzyme can only undergo a single turnover, which suggests it is a suicide enzyme.</text>
</comment>
<dbReference type="Pfam" id="PF09084">
    <property type="entry name" value="NMT1"/>
    <property type="match status" value="1"/>
</dbReference>
<evidence type="ECO:0000256" key="11">
    <source>
        <dbReference type="ARBA" id="ARBA00048179"/>
    </source>
</evidence>
<evidence type="ECO:0000256" key="4">
    <source>
        <dbReference type="ARBA" id="ARBA00011738"/>
    </source>
</evidence>
<proteinExistence type="inferred from homology"/>
<keyword evidence="6" id="KW-0479">Metal-binding</keyword>
<evidence type="ECO:0000313" key="13">
    <source>
        <dbReference type="EMBL" id="WAL68219.1"/>
    </source>
</evidence>
<dbReference type="RefSeq" id="WP_268758313.1">
    <property type="nucleotide sequence ID" value="NZ_CP113836.1"/>
</dbReference>
<protein>
    <recommendedName>
        <fullName evidence="10">Thiamine pyrimidine synthase</fullName>
    </recommendedName>
</protein>
<evidence type="ECO:0000313" key="14">
    <source>
        <dbReference type="Proteomes" id="UP001163203"/>
    </source>
</evidence>
<evidence type="ECO:0000259" key="12">
    <source>
        <dbReference type="Pfam" id="PF09084"/>
    </source>
</evidence>
<feature type="domain" description="SsuA/THI5-like" evidence="12">
    <location>
        <begin position="64"/>
        <end position="276"/>
    </location>
</feature>
<sequence length="376" mass="38835">MPRMSARELNSSPLGRRRFLQLGGLGAVALGAGGLLAACGGSPSATGSSSGLGTLGIQLSWIKNIEFAGEYFADAKGYYTQAGFSGVNLIAGGSAGTSAEAAVATGKALMGLSSPTLTAPAILQGAQLKTIASTYQKNPFCILSIDSDPIPTVRAMKGKKIGVQSGGNTTIFKGLLKANGMSESDVTIVPVQYDPTVVTTGEVAGYMAYTTNEPILLRMKGFKTVQFLFADYNLPFVAETMVVSQSSIDHDRAKLKALLVAEIKGWTDAVASPSQAANYAVTGYGKDQNLSVDEQTAEAVAQNGLVVSPDAIKNGLFTLSDALIADNIKALANMGVDITADKLFDLSLLKEVYQENPGLISSFAAAAGSATPTPGK</sequence>
<gene>
    <name evidence="13" type="ORF">ORV05_10785</name>
</gene>
<accession>A0ABY7B8F7</accession>
<comment type="similarity">
    <text evidence="3">Belongs to the NMT1/THI5 family.</text>
</comment>
<evidence type="ECO:0000256" key="3">
    <source>
        <dbReference type="ARBA" id="ARBA00009406"/>
    </source>
</evidence>
<dbReference type="SUPFAM" id="SSF53850">
    <property type="entry name" value="Periplasmic binding protein-like II"/>
    <property type="match status" value="1"/>
</dbReference>
<name>A0ABY7B8F7_9PSEU</name>
<dbReference type="InterPro" id="IPR015168">
    <property type="entry name" value="SsuA/THI5"/>
</dbReference>
<keyword evidence="8" id="KW-0784">Thiamine biosynthesis</keyword>
<dbReference type="EMBL" id="CP113836">
    <property type="protein sequence ID" value="WAL68219.1"/>
    <property type="molecule type" value="Genomic_DNA"/>
</dbReference>
<reference evidence="13" key="1">
    <citation type="submission" date="2022-11" db="EMBL/GenBank/DDBJ databases">
        <authorList>
            <person name="Mo P."/>
        </authorList>
    </citation>
    <scope>NUCLEOTIDE SEQUENCE</scope>
    <source>
        <strain evidence="13">HUAS 11-8</strain>
    </source>
</reference>
<evidence type="ECO:0000256" key="7">
    <source>
        <dbReference type="ARBA" id="ARBA00022898"/>
    </source>
</evidence>
<keyword evidence="9" id="KW-0408">Iron</keyword>
<evidence type="ECO:0000256" key="2">
    <source>
        <dbReference type="ARBA" id="ARBA00004948"/>
    </source>
</evidence>
<evidence type="ECO:0000256" key="6">
    <source>
        <dbReference type="ARBA" id="ARBA00022723"/>
    </source>
</evidence>
<evidence type="ECO:0000256" key="5">
    <source>
        <dbReference type="ARBA" id="ARBA00022679"/>
    </source>
</evidence>
<comment type="subunit">
    <text evidence="4">Homodimer.</text>
</comment>
<keyword evidence="14" id="KW-1185">Reference proteome</keyword>
<evidence type="ECO:0000256" key="8">
    <source>
        <dbReference type="ARBA" id="ARBA00022977"/>
    </source>
</evidence>
<comment type="pathway">
    <text evidence="2">Cofactor biosynthesis; thiamine diphosphate biosynthesis.</text>
</comment>
<dbReference type="PANTHER" id="PTHR31528">
    <property type="entry name" value="4-AMINO-5-HYDROXYMETHYL-2-METHYLPYRIMIDINE PHOSPHATE SYNTHASE THI11-RELATED"/>
    <property type="match status" value="1"/>
</dbReference>
<dbReference type="Gene3D" id="3.40.190.10">
    <property type="entry name" value="Periplasmic binding protein-like II"/>
    <property type="match status" value="2"/>
</dbReference>
<keyword evidence="5" id="KW-0808">Transferase</keyword>
<dbReference type="PANTHER" id="PTHR31528:SF1">
    <property type="entry name" value="4-AMINO-5-HYDROXYMETHYL-2-METHYLPYRIMIDINE PHOSPHATE SYNTHASE THI11-RELATED"/>
    <property type="match status" value="1"/>
</dbReference>
<dbReference type="PROSITE" id="PS51318">
    <property type="entry name" value="TAT"/>
    <property type="match status" value="1"/>
</dbReference>
<dbReference type="InterPro" id="IPR027939">
    <property type="entry name" value="NMT1/THI5"/>
</dbReference>
<evidence type="ECO:0000256" key="1">
    <source>
        <dbReference type="ARBA" id="ARBA00003469"/>
    </source>
</evidence>
<dbReference type="InterPro" id="IPR006311">
    <property type="entry name" value="TAT_signal"/>
</dbReference>
<comment type="catalytic activity">
    <reaction evidence="11">
        <text>N(6)-(pyridoxal phosphate)-L-lysyl-[4-amino-5-hydroxymethyl-2-methylpyrimidine phosphate synthase] + L-histidyl-[4-amino-5-hydroxymethyl-2-methylpyrimidine phosphate synthase] + 2 Fe(3+) + 4 H2O = L-lysyl-[4-amino-5-hydroxymethyl-2-methylpyrimidine phosphate synthase] + (2S)-2-amino-5-hydroxy-4-oxopentanoyl-[4-amino-5-hydroxymethyl-2-methylpyrimidine phosphate synthase] + 4-amino-2-methyl-5-(phosphooxymethyl)pyrimidine + 3-oxopropanoate + 2 Fe(2+) + 2 H(+)</text>
        <dbReference type="Rhea" id="RHEA:65756"/>
        <dbReference type="Rhea" id="RHEA-COMP:16892"/>
        <dbReference type="Rhea" id="RHEA-COMP:16893"/>
        <dbReference type="Rhea" id="RHEA-COMP:16894"/>
        <dbReference type="Rhea" id="RHEA-COMP:16895"/>
        <dbReference type="ChEBI" id="CHEBI:15377"/>
        <dbReference type="ChEBI" id="CHEBI:15378"/>
        <dbReference type="ChEBI" id="CHEBI:29033"/>
        <dbReference type="ChEBI" id="CHEBI:29034"/>
        <dbReference type="ChEBI" id="CHEBI:29969"/>
        <dbReference type="ChEBI" id="CHEBI:29979"/>
        <dbReference type="ChEBI" id="CHEBI:33190"/>
        <dbReference type="ChEBI" id="CHEBI:58354"/>
        <dbReference type="ChEBI" id="CHEBI:143915"/>
        <dbReference type="ChEBI" id="CHEBI:157692"/>
    </reaction>
    <physiologicalReaction direction="left-to-right" evidence="11">
        <dbReference type="Rhea" id="RHEA:65757"/>
    </physiologicalReaction>
</comment>
<evidence type="ECO:0000256" key="9">
    <source>
        <dbReference type="ARBA" id="ARBA00023004"/>
    </source>
</evidence>
<keyword evidence="7" id="KW-0663">Pyridoxal phosphate</keyword>